<organism evidence="3 4">
    <name type="scientific">Pseudonocardia thermophila</name>
    <dbReference type="NCBI Taxonomy" id="1848"/>
    <lineage>
        <taxon>Bacteria</taxon>
        <taxon>Bacillati</taxon>
        <taxon>Actinomycetota</taxon>
        <taxon>Actinomycetes</taxon>
        <taxon>Pseudonocardiales</taxon>
        <taxon>Pseudonocardiaceae</taxon>
        <taxon>Pseudonocardia</taxon>
    </lineage>
</organism>
<dbReference type="InterPro" id="IPR000468">
    <property type="entry name" value="Barstar"/>
</dbReference>
<proteinExistence type="inferred from homology"/>
<sequence length="131" mass="13815">MTTPGNGLVRVAMTANAIAAEAKLRGAIVAVVGPAERRVELLTQIGKALRFPGYYGRNLDALEECLTDLSWLPEGEVVLVWDGDEVLRRADPAGYAAVVEVLTAATEEMSRGPRPLHVVLPTASGSSTGTT</sequence>
<keyword evidence="4" id="KW-1185">Reference proteome</keyword>
<evidence type="ECO:0000313" key="4">
    <source>
        <dbReference type="Proteomes" id="UP000184363"/>
    </source>
</evidence>
<dbReference type="Gene3D" id="3.30.370.10">
    <property type="entry name" value="Barstar-like"/>
    <property type="match status" value="1"/>
</dbReference>
<comment type="similarity">
    <text evidence="1">Belongs to the barstar family.</text>
</comment>
<dbReference type="STRING" id="1848.SAMN05443637_12628"/>
<evidence type="ECO:0000313" key="3">
    <source>
        <dbReference type="EMBL" id="SHL38021.1"/>
    </source>
</evidence>
<name>A0A1M7A5K3_PSETH</name>
<evidence type="ECO:0000259" key="2">
    <source>
        <dbReference type="Pfam" id="PF01337"/>
    </source>
</evidence>
<feature type="domain" description="Barstar (barnase inhibitor)" evidence="2">
    <location>
        <begin position="39"/>
        <end position="120"/>
    </location>
</feature>
<dbReference type="Pfam" id="PF01337">
    <property type="entry name" value="Barstar"/>
    <property type="match status" value="1"/>
</dbReference>
<dbReference type="RefSeq" id="WP_234997605.1">
    <property type="nucleotide sequence ID" value="NZ_CALGVN010000049.1"/>
</dbReference>
<dbReference type="InterPro" id="IPR035905">
    <property type="entry name" value="Barstar-like_sf"/>
</dbReference>
<accession>A0A1M7A5K3</accession>
<gene>
    <name evidence="3" type="ORF">SAMN05443637_12628</name>
</gene>
<protein>
    <submittedName>
        <fullName evidence="3">Barstar (Barnase inhibitor)</fullName>
    </submittedName>
</protein>
<dbReference type="EMBL" id="FRAP01000026">
    <property type="protein sequence ID" value="SHL38021.1"/>
    <property type="molecule type" value="Genomic_DNA"/>
</dbReference>
<dbReference type="AlphaFoldDB" id="A0A1M7A5K3"/>
<evidence type="ECO:0000256" key="1">
    <source>
        <dbReference type="ARBA" id="ARBA00006845"/>
    </source>
</evidence>
<reference evidence="3 4" key="1">
    <citation type="submission" date="2016-11" db="EMBL/GenBank/DDBJ databases">
        <authorList>
            <person name="Jaros S."/>
            <person name="Januszkiewicz K."/>
            <person name="Wedrychowicz H."/>
        </authorList>
    </citation>
    <scope>NUCLEOTIDE SEQUENCE [LARGE SCALE GENOMIC DNA]</scope>
    <source>
        <strain evidence="3 4">DSM 43832</strain>
    </source>
</reference>
<dbReference type="SUPFAM" id="SSF52038">
    <property type="entry name" value="Barstar-related"/>
    <property type="match status" value="1"/>
</dbReference>
<dbReference type="Proteomes" id="UP000184363">
    <property type="component" value="Unassembled WGS sequence"/>
</dbReference>